<evidence type="ECO:0000256" key="1">
    <source>
        <dbReference type="SAM" id="MobiDB-lite"/>
    </source>
</evidence>
<evidence type="ECO:0000313" key="2">
    <source>
        <dbReference type="EMBL" id="KAG0490102.1"/>
    </source>
</evidence>
<organism evidence="2 3">
    <name type="scientific">Vanilla planifolia</name>
    <name type="common">Vanilla</name>
    <dbReference type="NCBI Taxonomy" id="51239"/>
    <lineage>
        <taxon>Eukaryota</taxon>
        <taxon>Viridiplantae</taxon>
        <taxon>Streptophyta</taxon>
        <taxon>Embryophyta</taxon>
        <taxon>Tracheophyta</taxon>
        <taxon>Spermatophyta</taxon>
        <taxon>Magnoliopsida</taxon>
        <taxon>Liliopsida</taxon>
        <taxon>Asparagales</taxon>
        <taxon>Orchidaceae</taxon>
        <taxon>Vanilloideae</taxon>
        <taxon>Vanilleae</taxon>
        <taxon>Vanilla</taxon>
    </lineage>
</organism>
<comment type="caution">
    <text evidence="2">The sequence shown here is derived from an EMBL/GenBank/DDBJ whole genome shotgun (WGS) entry which is preliminary data.</text>
</comment>
<reference evidence="2 3" key="1">
    <citation type="journal article" date="2020" name="Nat. Food">
        <title>A phased Vanilla planifolia genome enables genetic improvement of flavour and production.</title>
        <authorList>
            <person name="Hasing T."/>
            <person name="Tang H."/>
            <person name="Brym M."/>
            <person name="Khazi F."/>
            <person name="Huang T."/>
            <person name="Chambers A.H."/>
        </authorList>
    </citation>
    <scope>NUCLEOTIDE SEQUENCE [LARGE SCALE GENOMIC DNA]</scope>
    <source>
        <tissue evidence="2">Leaf</tissue>
    </source>
</reference>
<dbReference type="Proteomes" id="UP000639772">
    <property type="component" value="Chromosome 3"/>
</dbReference>
<dbReference type="EMBL" id="JADCNM010000003">
    <property type="protein sequence ID" value="KAG0490102.1"/>
    <property type="molecule type" value="Genomic_DNA"/>
</dbReference>
<protein>
    <submittedName>
        <fullName evidence="2">Uncharacterized protein</fullName>
    </submittedName>
</protein>
<proteinExistence type="predicted"/>
<feature type="compositionally biased region" description="Low complexity" evidence="1">
    <location>
        <begin position="102"/>
        <end position="117"/>
    </location>
</feature>
<sequence>MAAVVDSRIGGVVKVGVKLQHLSHNLSGSRSISMPRRWEEKYGICHSSFRSSLCRSKIKARDEERRVDHPSFEIQAGAGAGCFIESEGKTYVWKCANKGFTSSHESSSAIPWSSANSPKKVPQRS</sequence>
<gene>
    <name evidence="2" type="ORF">HPP92_006965</name>
</gene>
<evidence type="ECO:0000313" key="3">
    <source>
        <dbReference type="Proteomes" id="UP000639772"/>
    </source>
</evidence>
<accession>A0A835V967</accession>
<feature type="region of interest" description="Disordered" evidence="1">
    <location>
        <begin position="101"/>
        <end position="125"/>
    </location>
</feature>
<name>A0A835V967_VANPL</name>
<dbReference type="AlphaFoldDB" id="A0A835V967"/>